<keyword evidence="1" id="KW-0732">Signal</keyword>
<accession>A0A1M7MNU0</accession>
<dbReference type="EMBL" id="FRBL01000014">
    <property type="protein sequence ID" value="SHM92670.1"/>
    <property type="molecule type" value="Genomic_DNA"/>
</dbReference>
<dbReference type="InterPro" id="IPR025366">
    <property type="entry name" value="DUF4270"/>
</dbReference>
<evidence type="ECO:0000313" key="3">
    <source>
        <dbReference type="Proteomes" id="UP000184420"/>
    </source>
</evidence>
<dbReference type="STRING" id="1419482.SAMN05444266_11414"/>
<protein>
    <recommendedName>
        <fullName evidence="4">DUF4270 domain-containing protein</fullName>
    </recommendedName>
</protein>
<name>A0A1M7MNU0_9BACT</name>
<reference evidence="2 3" key="1">
    <citation type="submission" date="2016-11" db="EMBL/GenBank/DDBJ databases">
        <authorList>
            <person name="Jaros S."/>
            <person name="Januszkiewicz K."/>
            <person name="Wedrychowicz H."/>
        </authorList>
    </citation>
    <scope>NUCLEOTIDE SEQUENCE [LARGE SCALE GENOMIC DNA]</scope>
    <source>
        <strain evidence="2 3">DSM 27406</strain>
    </source>
</reference>
<dbReference type="PROSITE" id="PS51257">
    <property type="entry name" value="PROKAR_LIPOPROTEIN"/>
    <property type="match status" value="1"/>
</dbReference>
<dbReference type="RefSeq" id="WP_073087466.1">
    <property type="nucleotide sequence ID" value="NZ_FRBL01000014.1"/>
</dbReference>
<evidence type="ECO:0000256" key="1">
    <source>
        <dbReference type="SAM" id="SignalP"/>
    </source>
</evidence>
<dbReference type="Proteomes" id="UP000184420">
    <property type="component" value="Unassembled WGS sequence"/>
</dbReference>
<feature type="chain" id="PRO_5012997677" description="DUF4270 domain-containing protein" evidence="1">
    <location>
        <begin position="28"/>
        <end position="451"/>
    </location>
</feature>
<dbReference type="Pfam" id="PF14092">
    <property type="entry name" value="DUF4270"/>
    <property type="match status" value="1"/>
</dbReference>
<sequence>MKIKFRNLSYIAAIVSVLYVSSGCNEATLLGKNLIPPGDLVNATDTTITGIITRNVLQYDSSIINGYNYYTKTLGSITADPVFGKTHAFVYMQVGLPSSGFTFDGVSQTLDSVVLSLSYLGYTGDSTTPQTFSVYRMNEPGFKIDSNYAYNKPLKYDPSQLLGTATVTPLTARDSVSVYGKKEAAQIRIKLSNAFGNELLAQKSDGAFKNDSAFAVFLKGLAIVPDTVQANHKNMLYVTMNNANTKLTVFYKNTTTDSLRSTFTFNSSTSAHSNYFVRNYNGSEAGNYINTNNPLGDSLMFIQAQPGLVTKLTIPGLENFPNVLINNAELVITQVTVGESDQNNIYSDPTSLILRQYTNGDSTKLPVDASGGTAYYGGTKQVVTNFGGMMISQYKFTLNHYLQLLIKKTETNNGFILMGYSPLVMDVNRLKAGGGNHSQYSVKLRVIYTKP</sequence>
<organism evidence="2 3">
    <name type="scientific">Chitinophaga jiangningensis</name>
    <dbReference type="NCBI Taxonomy" id="1419482"/>
    <lineage>
        <taxon>Bacteria</taxon>
        <taxon>Pseudomonadati</taxon>
        <taxon>Bacteroidota</taxon>
        <taxon>Chitinophagia</taxon>
        <taxon>Chitinophagales</taxon>
        <taxon>Chitinophagaceae</taxon>
        <taxon>Chitinophaga</taxon>
    </lineage>
</organism>
<gene>
    <name evidence="2" type="ORF">SAMN05444266_11414</name>
</gene>
<proteinExistence type="predicted"/>
<evidence type="ECO:0000313" key="2">
    <source>
        <dbReference type="EMBL" id="SHM92670.1"/>
    </source>
</evidence>
<evidence type="ECO:0008006" key="4">
    <source>
        <dbReference type="Google" id="ProtNLM"/>
    </source>
</evidence>
<dbReference type="AlphaFoldDB" id="A0A1M7MNU0"/>
<keyword evidence="3" id="KW-1185">Reference proteome</keyword>
<feature type="signal peptide" evidence="1">
    <location>
        <begin position="1"/>
        <end position="27"/>
    </location>
</feature>
<dbReference type="OrthoDB" id="1466062at2"/>